<evidence type="ECO:0000259" key="5">
    <source>
        <dbReference type="PROSITE" id="PS50089"/>
    </source>
</evidence>
<evidence type="ECO:0000256" key="2">
    <source>
        <dbReference type="SAM" id="Coils"/>
    </source>
</evidence>
<keyword evidence="2" id="KW-0175">Coiled coil</keyword>
<dbReference type="PANTHER" id="PTHR22765:SF416">
    <property type="entry name" value="E3 UBIQUITIN-PROTEIN LIGASE GODZILLA"/>
    <property type="match status" value="1"/>
</dbReference>
<protein>
    <submittedName>
        <fullName evidence="6">E3 ubiquitin-protein ligase rnf13</fullName>
    </submittedName>
</protein>
<dbReference type="GO" id="GO:0006511">
    <property type="term" value="P:ubiquitin-dependent protein catabolic process"/>
    <property type="evidence" value="ECO:0007669"/>
    <property type="project" value="TreeGrafter"/>
</dbReference>
<dbReference type="AlphaFoldDB" id="A0A7J6N255"/>
<comment type="caution">
    <text evidence="6">The sequence shown here is derived from an EMBL/GenBank/DDBJ whole genome shotgun (WGS) entry which is preliminary data.</text>
</comment>
<evidence type="ECO:0000256" key="1">
    <source>
        <dbReference type="PROSITE-ProRule" id="PRU00175"/>
    </source>
</evidence>
<accession>A0A7J6N255</accession>
<dbReference type="PANTHER" id="PTHR22765">
    <property type="entry name" value="RING FINGER AND PROTEASE ASSOCIATED DOMAIN-CONTAINING"/>
    <property type="match status" value="1"/>
</dbReference>
<dbReference type="OrthoDB" id="439844at2759"/>
<keyword evidence="1" id="KW-0479">Metal-binding</keyword>
<dbReference type="Gene3D" id="3.30.40.10">
    <property type="entry name" value="Zinc/RING finger domain, C3HC4 (zinc finger)"/>
    <property type="match status" value="1"/>
</dbReference>
<dbReference type="GO" id="GO:0008270">
    <property type="term" value="F:zinc ion binding"/>
    <property type="evidence" value="ECO:0007669"/>
    <property type="project" value="UniProtKB-KW"/>
</dbReference>
<dbReference type="Pfam" id="PF17123">
    <property type="entry name" value="zf-RING_11"/>
    <property type="match status" value="1"/>
</dbReference>
<keyword evidence="4" id="KW-1133">Transmembrane helix</keyword>
<dbReference type="InterPro" id="IPR051826">
    <property type="entry name" value="E3_ubiquitin-ligase_domain"/>
</dbReference>
<name>A0A7J6N255_PERCH</name>
<feature type="domain" description="RING-type" evidence="5">
    <location>
        <begin position="146"/>
        <end position="194"/>
    </location>
</feature>
<organism evidence="6 7">
    <name type="scientific">Perkinsus chesapeaki</name>
    <name type="common">Clam parasite</name>
    <name type="synonym">Perkinsus andrewsi</name>
    <dbReference type="NCBI Taxonomy" id="330153"/>
    <lineage>
        <taxon>Eukaryota</taxon>
        <taxon>Sar</taxon>
        <taxon>Alveolata</taxon>
        <taxon>Perkinsozoa</taxon>
        <taxon>Perkinsea</taxon>
        <taxon>Perkinsida</taxon>
        <taxon>Perkinsidae</taxon>
        <taxon>Perkinsus</taxon>
    </lineage>
</organism>
<proteinExistence type="predicted"/>
<dbReference type="InterPro" id="IPR001841">
    <property type="entry name" value="Znf_RING"/>
</dbReference>
<keyword evidence="7" id="KW-1185">Reference proteome</keyword>
<gene>
    <name evidence="6" type="primary">RNF13</name>
    <name evidence="6" type="ORF">FOL47_008057</name>
</gene>
<dbReference type="GO" id="GO:0005737">
    <property type="term" value="C:cytoplasm"/>
    <property type="evidence" value="ECO:0007669"/>
    <property type="project" value="TreeGrafter"/>
</dbReference>
<dbReference type="SUPFAM" id="SSF57850">
    <property type="entry name" value="RING/U-box"/>
    <property type="match status" value="1"/>
</dbReference>
<dbReference type="EMBL" id="JAAPAO010000005">
    <property type="protein sequence ID" value="KAF4677953.1"/>
    <property type="molecule type" value="Genomic_DNA"/>
</dbReference>
<feature type="coiled-coil region" evidence="2">
    <location>
        <begin position="92"/>
        <end position="119"/>
    </location>
</feature>
<evidence type="ECO:0000313" key="7">
    <source>
        <dbReference type="Proteomes" id="UP000591131"/>
    </source>
</evidence>
<reference evidence="6 7" key="1">
    <citation type="submission" date="2020-04" db="EMBL/GenBank/DDBJ databases">
        <title>Perkinsus chesapeaki whole genome sequence.</title>
        <authorList>
            <person name="Bogema D.R."/>
        </authorList>
    </citation>
    <scope>NUCLEOTIDE SEQUENCE [LARGE SCALE GENOMIC DNA]</scope>
    <source>
        <strain evidence="6">ATCC PRA-425</strain>
    </source>
</reference>
<sequence length="244" mass="27363">MSSISPAVMHPSTTVTRSRRHRRRSFRRGVRDVFRTGILAPRFRSMWFGWLVIYISMSVFIGLSGEGWPIIVAFVVLFGILPPIGIARRVSSIRAQEAAQRAEAEAQRAQELAKERLASEDWIKDNCQRITVNDLKQHPAACDDECAICLSDYDPSDVLIRLPCGHVYHSQCIDMLLNAPLSYGDKCPKCPLCRARLGKVDDNNGDHKQSNMRNEEAVVALPFDRESMATTIHNTATPITVISL</sequence>
<dbReference type="GO" id="GO:0061630">
    <property type="term" value="F:ubiquitin protein ligase activity"/>
    <property type="evidence" value="ECO:0007669"/>
    <property type="project" value="TreeGrafter"/>
</dbReference>
<feature type="transmembrane region" description="Helical" evidence="4">
    <location>
        <begin position="68"/>
        <end position="87"/>
    </location>
</feature>
<dbReference type="Proteomes" id="UP000591131">
    <property type="component" value="Unassembled WGS sequence"/>
</dbReference>
<dbReference type="PROSITE" id="PS50089">
    <property type="entry name" value="ZF_RING_2"/>
    <property type="match status" value="1"/>
</dbReference>
<dbReference type="InterPro" id="IPR013083">
    <property type="entry name" value="Znf_RING/FYVE/PHD"/>
</dbReference>
<evidence type="ECO:0000313" key="6">
    <source>
        <dbReference type="EMBL" id="KAF4677953.1"/>
    </source>
</evidence>
<feature type="region of interest" description="Disordered" evidence="3">
    <location>
        <begin position="1"/>
        <end position="22"/>
    </location>
</feature>
<keyword evidence="4" id="KW-0472">Membrane</keyword>
<keyword evidence="1" id="KW-0863">Zinc-finger</keyword>
<dbReference type="SMART" id="SM00184">
    <property type="entry name" value="RING"/>
    <property type="match status" value="1"/>
</dbReference>
<keyword evidence="4" id="KW-0812">Transmembrane</keyword>
<evidence type="ECO:0000256" key="3">
    <source>
        <dbReference type="SAM" id="MobiDB-lite"/>
    </source>
</evidence>
<keyword evidence="1" id="KW-0862">Zinc</keyword>
<evidence type="ECO:0000256" key="4">
    <source>
        <dbReference type="SAM" id="Phobius"/>
    </source>
</evidence>
<feature type="transmembrane region" description="Helical" evidence="4">
    <location>
        <begin position="45"/>
        <end position="62"/>
    </location>
</feature>